<dbReference type="SUPFAM" id="SSF53686">
    <property type="entry name" value="Tryptophan synthase beta subunit-like PLP-dependent enzymes"/>
    <property type="match status" value="1"/>
</dbReference>
<dbReference type="NCBIfam" id="NF006058">
    <property type="entry name" value="PRK08206.1"/>
    <property type="match status" value="1"/>
</dbReference>
<dbReference type="EMBL" id="NIQC01000059">
    <property type="protein sequence ID" value="OWZ82646.1"/>
    <property type="molecule type" value="Genomic_DNA"/>
</dbReference>
<evidence type="ECO:0000259" key="3">
    <source>
        <dbReference type="Pfam" id="PF00291"/>
    </source>
</evidence>
<accession>A0A226BUH8</accession>
<dbReference type="InterPro" id="IPR001926">
    <property type="entry name" value="TrpB-like_PALP"/>
</dbReference>
<protein>
    <submittedName>
        <fullName evidence="4">Diaminopropionate ammonia-lyase</fullName>
    </submittedName>
</protein>
<dbReference type="RefSeq" id="WP_089024639.1">
    <property type="nucleotide sequence ID" value="NZ_NIQC01000059.1"/>
</dbReference>
<evidence type="ECO:0000256" key="2">
    <source>
        <dbReference type="ARBA" id="ARBA00022898"/>
    </source>
</evidence>
<name>A0A226BUH8_9FIRM</name>
<dbReference type="GO" id="GO:0008838">
    <property type="term" value="F:diaminopropionate ammonia-lyase activity"/>
    <property type="evidence" value="ECO:0007669"/>
    <property type="project" value="InterPro"/>
</dbReference>
<proteinExistence type="predicted"/>
<dbReference type="OrthoDB" id="34584at2"/>
<dbReference type="Proteomes" id="UP000214588">
    <property type="component" value="Unassembled WGS sequence"/>
</dbReference>
<dbReference type="InterPro" id="IPR036052">
    <property type="entry name" value="TrpB-like_PALP_sf"/>
</dbReference>
<evidence type="ECO:0000313" key="5">
    <source>
        <dbReference type="Proteomes" id="UP000214588"/>
    </source>
</evidence>
<evidence type="ECO:0000256" key="1">
    <source>
        <dbReference type="ARBA" id="ARBA00001933"/>
    </source>
</evidence>
<feature type="domain" description="Tryptophan synthase beta chain-like PALP" evidence="3">
    <location>
        <begin position="46"/>
        <end position="335"/>
    </location>
</feature>
<dbReference type="Pfam" id="PF00291">
    <property type="entry name" value="PALP"/>
    <property type="match status" value="1"/>
</dbReference>
<reference evidence="4 5" key="1">
    <citation type="submission" date="2017-06" db="EMBL/GenBank/DDBJ databases">
        <title>Draft Genome Sequence of Natranaerobius trueperi halophilic, alkalithermophilic bacteria from soda lakes.</title>
        <authorList>
            <person name="Zhao B."/>
        </authorList>
    </citation>
    <scope>NUCLEOTIDE SEQUENCE [LARGE SCALE GENOMIC DNA]</scope>
    <source>
        <strain evidence="4 5">DSM 18760</strain>
    </source>
</reference>
<gene>
    <name evidence="4" type="ORF">CDO51_12975</name>
</gene>
<keyword evidence="4" id="KW-0456">Lyase</keyword>
<keyword evidence="2" id="KW-0663">Pyridoxal phosphate</keyword>
<dbReference type="PANTHER" id="PTHR42937:SF1">
    <property type="entry name" value="DIAMINOPROPIONATE AMMONIA-LYASE"/>
    <property type="match status" value="1"/>
</dbReference>
<sequence length="410" mass="44958">MGVIILISKNAHLESISCKNKRYTSFVDQTEIERIANFYNQYSSYETTPLLSLPGLASIIGINNIYVKDESTRLGLDSFKALGGFYAIARLIAEKLEKNIFEMSLDFLKSDYVKKTIGKLTFVTATDGNHGKGVAMAATALGHNSIVYLPKGAEKSRVEAIKQVGGTPYVSDYNYDETVKLAFSEANKHGFEVVQDTALPGYETIPKWIMQGYAVIAKEILDEIEKSNTFKYPTHVIYQAGVGSVAGAIQGYLVERLGEKIPTNLVVEPSNAACMLKSAKGNGDPKTVTGDLDTVMAGLSCGEPNPIGWEIIKRFSDYFISVPDWVAARGVRILNSPIESDPQINAGESGGIGIGLLSLFMLHEFHEMKDLIGLTKESNVLLINTEGITDPYVNRKIIWDGKYPTPSKFL</sequence>
<dbReference type="GO" id="GO:1901605">
    <property type="term" value="P:alpha-amino acid metabolic process"/>
    <property type="evidence" value="ECO:0007669"/>
    <property type="project" value="UniProtKB-ARBA"/>
</dbReference>
<dbReference type="InterPro" id="IPR010081">
    <property type="entry name" value="DiNH2opropionate_NH3_lyase"/>
</dbReference>
<evidence type="ECO:0000313" key="4">
    <source>
        <dbReference type="EMBL" id="OWZ82646.1"/>
    </source>
</evidence>
<comment type="caution">
    <text evidence="4">The sequence shown here is derived from an EMBL/GenBank/DDBJ whole genome shotgun (WGS) entry which is preliminary data.</text>
</comment>
<dbReference type="PANTHER" id="PTHR42937">
    <property type="match status" value="1"/>
</dbReference>
<keyword evidence="5" id="KW-1185">Reference proteome</keyword>
<organism evidence="4 5">
    <name type="scientific">Natranaerobius trueperi</name>
    <dbReference type="NCBI Taxonomy" id="759412"/>
    <lineage>
        <taxon>Bacteria</taxon>
        <taxon>Bacillati</taxon>
        <taxon>Bacillota</taxon>
        <taxon>Clostridia</taxon>
        <taxon>Natranaerobiales</taxon>
        <taxon>Natranaerobiaceae</taxon>
        <taxon>Natranaerobius</taxon>
    </lineage>
</organism>
<comment type="cofactor">
    <cofactor evidence="1">
        <name>pyridoxal 5'-phosphate</name>
        <dbReference type="ChEBI" id="CHEBI:597326"/>
    </cofactor>
</comment>
<dbReference type="NCBIfam" id="TIGR01747">
    <property type="entry name" value="diampropi_NH3ly"/>
    <property type="match status" value="1"/>
</dbReference>
<dbReference type="AlphaFoldDB" id="A0A226BUH8"/>
<dbReference type="GO" id="GO:0030170">
    <property type="term" value="F:pyridoxal phosphate binding"/>
    <property type="evidence" value="ECO:0007669"/>
    <property type="project" value="InterPro"/>
</dbReference>
<dbReference type="Gene3D" id="3.40.50.1100">
    <property type="match status" value="3"/>
</dbReference>